<dbReference type="EMBL" id="JBHTOC010000014">
    <property type="protein sequence ID" value="MFD1430552.1"/>
    <property type="molecule type" value="Genomic_DNA"/>
</dbReference>
<keyword evidence="1" id="KW-0472">Membrane</keyword>
<evidence type="ECO:0000313" key="3">
    <source>
        <dbReference type="Proteomes" id="UP001597196"/>
    </source>
</evidence>
<proteinExistence type="predicted"/>
<organism evidence="2 3">
    <name type="scientific">Lacticaseibacillus mingshuiensis</name>
    <dbReference type="NCBI Taxonomy" id="2799574"/>
    <lineage>
        <taxon>Bacteria</taxon>
        <taxon>Bacillati</taxon>
        <taxon>Bacillota</taxon>
        <taxon>Bacilli</taxon>
        <taxon>Lactobacillales</taxon>
        <taxon>Lactobacillaceae</taxon>
        <taxon>Lacticaseibacillus</taxon>
    </lineage>
</organism>
<protein>
    <recommendedName>
        <fullName evidence="4">DUF3301 domain-containing protein</fullName>
    </recommendedName>
</protein>
<feature type="transmembrane region" description="Helical" evidence="1">
    <location>
        <begin position="6"/>
        <end position="26"/>
    </location>
</feature>
<evidence type="ECO:0000256" key="1">
    <source>
        <dbReference type="SAM" id="Phobius"/>
    </source>
</evidence>
<keyword evidence="1" id="KW-1133">Transmembrane helix</keyword>
<evidence type="ECO:0008006" key="4">
    <source>
        <dbReference type="Google" id="ProtNLM"/>
    </source>
</evidence>
<reference evidence="3" key="1">
    <citation type="journal article" date="2019" name="Int. J. Syst. Evol. Microbiol.">
        <title>The Global Catalogue of Microorganisms (GCM) 10K type strain sequencing project: providing services to taxonomists for standard genome sequencing and annotation.</title>
        <authorList>
            <consortium name="The Broad Institute Genomics Platform"/>
            <consortium name="The Broad Institute Genome Sequencing Center for Infectious Disease"/>
            <person name="Wu L."/>
            <person name="Ma J."/>
        </authorList>
    </citation>
    <scope>NUCLEOTIDE SEQUENCE [LARGE SCALE GENOMIC DNA]</scope>
    <source>
        <strain evidence="3">CCM 8980</strain>
    </source>
</reference>
<evidence type="ECO:0000313" key="2">
    <source>
        <dbReference type="EMBL" id="MFD1430552.1"/>
    </source>
</evidence>
<keyword evidence="3" id="KW-1185">Reference proteome</keyword>
<dbReference type="RefSeq" id="WP_203628251.1">
    <property type="nucleotide sequence ID" value="NZ_BOLQ01000021.1"/>
</dbReference>
<accession>A0ABW4CI49</accession>
<dbReference type="Proteomes" id="UP001597196">
    <property type="component" value="Unassembled WGS sequence"/>
</dbReference>
<sequence length="99" mass="11038">MAEHLAALMVLVLAASWLVLIQSFYLRNVKPARLEMSAKEAALIGLHELQGRGQKTDELAATVRYGLENWQIQLTETGILVTGEGHHYEFFLSGNETAR</sequence>
<gene>
    <name evidence="2" type="ORF">ACFQ4P_09860</name>
</gene>
<comment type="caution">
    <text evidence="2">The sequence shown here is derived from an EMBL/GenBank/DDBJ whole genome shotgun (WGS) entry which is preliminary data.</text>
</comment>
<keyword evidence="1" id="KW-0812">Transmembrane</keyword>
<name>A0ABW4CI49_9LACO</name>